<proteinExistence type="predicted"/>
<comment type="caution">
    <text evidence="1">The sequence shown here is derived from an EMBL/GenBank/DDBJ whole genome shotgun (WGS) entry which is preliminary data.</text>
</comment>
<dbReference type="AlphaFoldDB" id="A0AAE1TYR5"/>
<organism evidence="1 2">
    <name type="scientific">Petrolisthes manimaculis</name>
    <dbReference type="NCBI Taxonomy" id="1843537"/>
    <lineage>
        <taxon>Eukaryota</taxon>
        <taxon>Metazoa</taxon>
        <taxon>Ecdysozoa</taxon>
        <taxon>Arthropoda</taxon>
        <taxon>Crustacea</taxon>
        <taxon>Multicrustacea</taxon>
        <taxon>Malacostraca</taxon>
        <taxon>Eumalacostraca</taxon>
        <taxon>Eucarida</taxon>
        <taxon>Decapoda</taxon>
        <taxon>Pleocyemata</taxon>
        <taxon>Anomura</taxon>
        <taxon>Galatheoidea</taxon>
        <taxon>Porcellanidae</taxon>
        <taxon>Petrolisthes</taxon>
    </lineage>
</organism>
<evidence type="ECO:0000313" key="2">
    <source>
        <dbReference type="Proteomes" id="UP001292094"/>
    </source>
</evidence>
<dbReference type="Proteomes" id="UP001292094">
    <property type="component" value="Unassembled WGS sequence"/>
</dbReference>
<dbReference type="EMBL" id="JAWZYT010002643">
    <property type="protein sequence ID" value="KAK4302927.1"/>
    <property type="molecule type" value="Genomic_DNA"/>
</dbReference>
<keyword evidence="2" id="KW-1185">Reference proteome</keyword>
<accession>A0AAE1TYR5</accession>
<evidence type="ECO:0000313" key="1">
    <source>
        <dbReference type="EMBL" id="KAK4302927.1"/>
    </source>
</evidence>
<reference evidence="1" key="1">
    <citation type="submission" date="2023-11" db="EMBL/GenBank/DDBJ databases">
        <title>Genome assemblies of two species of porcelain crab, Petrolisthes cinctipes and Petrolisthes manimaculis (Anomura: Porcellanidae).</title>
        <authorList>
            <person name="Angst P."/>
        </authorList>
    </citation>
    <scope>NUCLEOTIDE SEQUENCE</scope>
    <source>
        <strain evidence="1">PB745_02</strain>
        <tissue evidence="1">Gill</tissue>
    </source>
</reference>
<name>A0AAE1TYR5_9EUCA</name>
<gene>
    <name evidence="1" type="ORF">Pmani_025025</name>
</gene>
<sequence>MVCPLLCLGKSGNLPSTHRSCGFGLIVGGVSFKREPLCTAISSFNDRRRAGSRPMVRFWEGTRGPAPHKSLPPLDPGPLARVKLPLEVTPRVKQGAARHYTGRREHTDLKIFPRPPVCSSTPALNTRCRLMDFMEAH</sequence>
<protein>
    <submittedName>
        <fullName evidence="1">Uncharacterized protein</fullName>
    </submittedName>
</protein>